<name>A0A146I5P2_9CAUD</name>
<evidence type="ECO:0000313" key="2">
    <source>
        <dbReference type="Proteomes" id="UP000202583"/>
    </source>
</evidence>
<dbReference type="GeneID" id="35985076"/>
<dbReference type="OrthoDB" id="40171at10239"/>
<dbReference type="Proteomes" id="UP000202583">
    <property type="component" value="Segment"/>
</dbReference>
<keyword evidence="2" id="KW-1185">Reference proteome</keyword>
<organism evidence="1 2">
    <name type="scientific">Ralstonia phage RSF1</name>
    <dbReference type="NCBI Taxonomy" id="1689679"/>
    <lineage>
        <taxon>Viruses</taxon>
        <taxon>Duplodnaviria</taxon>
        <taxon>Heunggongvirae</taxon>
        <taxon>Uroviricota</taxon>
        <taxon>Caudoviricetes</taxon>
        <taxon>Chimalliviridae</taxon>
        <taxon>Chiangmaivirus</taxon>
        <taxon>Chiangmaivirus RSF1</taxon>
    </lineage>
</organism>
<sequence>MYQGNYSANYGSINGHFDRTILTVGLAKYTSNFTPS</sequence>
<protein>
    <submittedName>
        <fullName evidence="1">Uncharacterized protein</fullName>
    </submittedName>
</protein>
<dbReference type="KEGG" id="vg:35985076"/>
<dbReference type="EMBL" id="AP014927">
    <property type="protein sequence ID" value="BAU71417.1"/>
    <property type="molecule type" value="Genomic_DNA"/>
</dbReference>
<dbReference type="RefSeq" id="YP_009241389.1">
    <property type="nucleotide sequence ID" value="NC_028899.1"/>
</dbReference>
<reference evidence="1 2" key="1">
    <citation type="submission" date="2015-07" db="EMBL/GenBank/DDBJ databases">
        <title>Two Asian jumbo phage RSL2 and RSF1 infecting the phytopathogen Ralstonia solanacearum share common features related to the phi-KZ-like phages.</title>
        <authorList>
            <person name="Kawasaki T."/>
            <person name="Fujie M."/>
            <person name="Chatchawankanphanich O."/>
            <person name="Ogata H."/>
            <person name="Yamada T."/>
        </authorList>
    </citation>
    <scope>NUCLEOTIDE SEQUENCE [LARGE SCALE GENOMIC DNA]</scope>
    <source>
        <strain evidence="1 2">RSF1</strain>
    </source>
</reference>
<proteinExistence type="predicted"/>
<evidence type="ECO:0000313" key="1">
    <source>
        <dbReference type="EMBL" id="BAU71417.1"/>
    </source>
</evidence>
<accession>A0A146I5P2</accession>